<evidence type="ECO:0000313" key="1">
    <source>
        <dbReference type="EMBL" id="RZC54977.1"/>
    </source>
</evidence>
<keyword evidence="2" id="KW-1185">Reference proteome</keyword>
<accession>A0A4Y7J2F4</accession>
<gene>
    <name evidence="1" type="ORF">C5167_013835</name>
</gene>
<dbReference type="Proteomes" id="UP000316621">
    <property type="component" value="Chromosome 3"/>
</dbReference>
<sequence length="80" mass="9202">MLLLLVPVIEWRHGIDQRRKRSMEAEIYCCKMYGFVISKIACCAQEPSNGIRLCTVATNHCRDVSADVPEIEQELMMPEM</sequence>
<dbReference type="EMBL" id="CM010717">
    <property type="protein sequence ID" value="RZC54977.1"/>
    <property type="molecule type" value="Genomic_DNA"/>
</dbReference>
<organism evidence="1 2">
    <name type="scientific">Papaver somniferum</name>
    <name type="common">Opium poppy</name>
    <dbReference type="NCBI Taxonomy" id="3469"/>
    <lineage>
        <taxon>Eukaryota</taxon>
        <taxon>Viridiplantae</taxon>
        <taxon>Streptophyta</taxon>
        <taxon>Embryophyta</taxon>
        <taxon>Tracheophyta</taxon>
        <taxon>Spermatophyta</taxon>
        <taxon>Magnoliopsida</taxon>
        <taxon>Ranunculales</taxon>
        <taxon>Papaveraceae</taxon>
        <taxon>Papaveroideae</taxon>
        <taxon>Papaver</taxon>
    </lineage>
</organism>
<protein>
    <submittedName>
        <fullName evidence="1">Uncharacterized protein</fullName>
    </submittedName>
</protein>
<evidence type="ECO:0000313" key="2">
    <source>
        <dbReference type="Proteomes" id="UP000316621"/>
    </source>
</evidence>
<proteinExistence type="predicted"/>
<dbReference type="Gramene" id="RZC54977">
    <property type="protein sequence ID" value="RZC54977"/>
    <property type="gene ID" value="C5167_013835"/>
</dbReference>
<reference evidence="1 2" key="1">
    <citation type="journal article" date="2018" name="Science">
        <title>The opium poppy genome and morphinan production.</title>
        <authorList>
            <person name="Guo L."/>
            <person name="Winzer T."/>
            <person name="Yang X."/>
            <person name="Li Y."/>
            <person name="Ning Z."/>
            <person name="He Z."/>
            <person name="Teodor R."/>
            <person name="Lu Y."/>
            <person name="Bowser T.A."/>
            <person name="Graham I.A."/>
            <person name="Ye K."/>
        </authorList>
    </citation>
    <scope>NUCLEOTIDE SEQUENCE [LARGE SCALE GENOMIC DNA]</scope>
    <source>
        <strain evidence="2">cv. HN1</strain>
        <tissue evidence="1">Leaves</tissue>
    </source>
</reference>
<dbReference type="AlphaFoldDB" id="A0A4Y7J2F4"/>
<name>A0A4Y7J2F4_PAPSO</name>